<comment type="cofactor">
    <cofactor evidence="14">
        <name>[4Fe-4S] cluster</name>
        <dbReference type="ChEBI" id="CHEBI:49883"/>
    </cofactor>
    <text evidence="14">Binds 1 [4Fe-4S] cluster.</text>
</comment>
<evidence type="ECO:0000313" key="16">
    <source>
        <dbReference type="EMBL" id="MBP3942107.1"/>
    </source>
</evidence>
<evidence type="ECO:0000256" key="3">
    <source>
        <dbReference type="ARBA" id="ARBA00008343"/>
    </source>
</evidence>
<keyword evidence="8 14" id="KW-0227">DNA damage</keyword>
<reference evidence="16" key="1">
    <citation type="submission" date="2021-03" db="EMBL/GenBank/DDBJ databases">
        <authorList>
            <person name="Lu T."/>
            <person name="Wang Q."/>
            <person name="Han X."/>
        </authorList>
    </citation>
    <scope>NUCLEOTIDE SEQUENCE</scope>
    <source>
        <strain evidence="16">WQ 2009</strain>
    </source>
</reference>
<evidence type="ECO:0000256" key="11">
    <source>
        <dbReference type="ARBA" id="ARBA00023014"/>
    </source>
</evidence>
<organism evidence="16 17">
    <name type="scientific">Rhinopithecimicrobium faecis</name>
    <dbReference type="NCBI Taxonomy" id="2820698"/>
    <lineage>
        <taxon>Bacteria</taxon>
        <taxon>Pseudomonadati</taxon>
        <taxon>Bacteroidota</taxon>
        <taxon>Sphingobacteriia</taxon>
        <taxon>Sphingobacteriales</taxon>
        <taxon>Sphingobacteriaceae</taxon>
        <taxon>Rhinopithecimicrobium</taxon>
    </lineage>
</organism>
<evidence type="ECO:0000256" key="1">
    <source>
        <dbReference type="ARBA" id="ARBA00000843"/>
    </source>
</evidence>
<dbReference type="Gene3D" id="1.10.340.30">
    <property type="entry name" value="Hypothetical protein, domain 2"/>
    <property type="match status" value="1"/>
</dbReference>
<dbReference type="Pfam" id="PF00730">
    <property type="entry name" value="HhH-GPD"/>
    <property type="match status" value="1"/>
</dbReference>
<dbReference type="AlphaFoldDB" id="A0A8T4H9F3"/>
<dbReference type="InterPro" id="IPR029119">
    <property type="entry name" value="MutY_C"/>
</dbReference>
<dbReference type="RefSeq" id="WP_353545588.1">
    <property type="nucleotide sequence ID" value="NZ_JAGKSB010000001.1"/>
</dbReference>
<evidence type="ECO:0000259" key="15">
    <source>
        <dbReference type="SMART" id="SM00478"/>
    </source>
</evidence>
<evidence type="ECO:0000256" key="13">
    <source>
        <dbReference type="ARBA" id="ARBA00023295"/>
    </source>
</evidence>
<evidence type="ECO:0000256" key="8">
    <source>
        <dbReference type="ARBA" id="ARBA00022763"/>
    </source>
</evidence>
<gene>
    <name evidence="16" type="primary">mutY</name>
    <name evidence="16" type="ORF">J5U18_00760</name>
</gene>
<keyword evidence="12" id="KW-0234">DNA repair</keyword>
<comment type="function">
    <text evidence="2">Adenine glycosylase active on G-A mispairs. MutY also corrects error-prone DNA synthesis past GO lesions which are due to the oxidatively damaged form of guanine: 7,8-dihydro-8-oxoguanine (8-oxo-dGTP).</text>
</comment>
<dbReference type="NCBIfam" id="TIGR01084">
    <property type="entry name" value="mutY"/>
    <property type="match status" value="1"/>
</dbReference>
<evidence type="ECO:0000256" key="10">
    <source>
        <dbReference type="ARBA" id="ARBA00023004"/>
    </source>
</evidence>
<dbReference type="EC" id="3.2.2.31" evidence="4 14"/>
<dbReference type="CDD" id="cd03431">
    <property type="entry name" value="NUDIX_DNA_Glycosylase_C-MutY"/>
    <property type="match status" value="1"/>
</dbReference>
<evidence type="ECO:0000256" key="6">
    <source>
        <dbReference type="ARBA" id="ARBA00022485"/>
    </source>
</evidence>
<keyword evidence="13 14" id="KW-0326">Glycosidase</keyword>
<evidence type="ECO:0000256" key="14">
    <source>
        <dbReference type="RuleBase" id="RU365096"/>
    </source>
</evidence>
<sequence>MSFSNTVIAWYEQHHRDLPWRHTTDPYIIWLSEIILQQTRVEQGRPYFERFLARFPAVQDFAEASEDDILHLWQGLGYYSRGRNMHKAAKLVMTDFEGLFPTAYKDLIKLPGIGEYTAAAISSFSSNEAQAVLDGNVFRVLARYFNIDSAINSSAGKKIFSELAQELLPAPQAALYNQAIMEFGALQCKPQRPDCAVCPLLVSCEARRLQLVGELPVKIKAKKSKKRYFNYFLIEEGDYTLMSKRGAGDVWENLYEFPLIETAAPQDTLSLGANEEVQNYFGAHLQLVPLQENIKHILSHQDIFANFYKVLNVSEIKVKKSHWDYVLSKDLNKLAKHKLIFSFLERFSN</sequence>
<dbReference type="PANTHER" id="PTHR42944">
    <property type="entry name" value="ADENINE DNA GLYCOSYLASE"/>
    <property type="match status" value="1"/>
</dbReference>
<keyword evidence="7" id="KW-0479">Metal-binding</keyword>
<evidence type="ECO:0000256" key="2">
    <source>
        <dbReference type="ARBA" id="ARBA00002933"/>
    </source>
</evidence>
<dbReference type="GO" id="GO:0046872">
    <property type="term" value="F:metal ion binding"/>
    <property type="evidence" value="ECO:0007669"/>
    <property type="project" value="UniProtKB-UniRule"/>
</dbReference>
<dbReference type="GO" id="GO:0051539">
    <property type="term" value="F:4 iron, 4 sulfur cluster binding"/>
    <property type="evidence" value="ECO:0007669"/>
    <property type="project" value="UniProtKB-UniRule"/>
</dbReference>
<dbReference type="GO" id="GO:0006284">
    <property type="term" value="P:base-excision repair"/>
    <property type="evidence" value="ECO:0007669"/>
    <property type="project" value="UniProtKB-UniRule"/>
</dbReference>
<dbReference type="InterPro" id="IPR003265">
    <property type="entry name" value="HhH-GPD_domain"/>
</dbReference>
<dbReference type="InterPro" id="IPR000445">
    <property type="entry name" value="HhH_motif"/>
</dbReference>
<dbReference type="GO" id="GO:0006298">
    <property type="term" value="P:mismatch repair"/>
    <property type="evidence" value="ECO:0007669"/>
    <property type="project" value="TreeGrafter"/>
</dbReference>
<dbReference type="InterPro" id="IPR005760">
    <property type="entry name" value="A/G_AdeGlyc_MutY"/>
</dbReference>
<dbReference type="InterPro" id="IPR011257">
    <property type="entry name" value="DNA_glycosylase"/>
</dbReference>
<comment type="catalytic activity">
    <reaction evidence="1 14">
        <text>Hydrolyzes free adenine bases from 7,8-dihydro-8-oxoguanine:adenine mismatched double-stranded DNA, leaving an apurinic site.</text>
        <dbReference type="EC" id="3.2.2.31"/>
    </reaction>
</comment>
<evidence type="ECO:0000256" key="7">
    <source>
        <dbReference type="ARBA" id="ARBA00022723"/>
    </source>
</evidence>
<dbReference type="GO" id="GO:0035485">
    <property type="term" value="F:adenine/guanine mispair binding"/>
    <property type="evidence" value="ECO:0007669"/>
    <property type="project" value="TreeGrafter"/>
</dbReference>
<evidence type="ECO:0000313" key="17">
    <source>
        <dbReference type="Proteomes" id="UP000679691"/>
    </source>
</evidence>
<keyword evidence="6" id="KW-0004">4Fe-4S</keyword>
<dbReference type="InterPro" id="IPR015797">
    <property type="entry name" value="NUDIX_hydrolase-like_dom_sf"/>
</dbReference>
<keyword evidence="9" id="KW-0378">Hydrolase</keyword>
<dbReference type="Pfam" id="PF14815">
    <property type="entry name" value="NUDIX_4"/>
    <property type="match status" value="1"/>
</dbReference>
<dbReference type="InterPro" id="IPR023170">
    <property type="entry name" value="HhH_base_excis_C"/>
</dbReference>
<dbReference type="SUPFAM" id="SSF55811">
    <property type="entry name" value="Nudix"/>
    <property type="match status" value="1"/>
</dbReference>
<dbReference type="GO" id="GO:0000701">
    <property type="term" value="F:purine-specific mismatch base pair DNA N-glycosylase activity"/>
    <property type="evidence" value="ECO:0007669"/>
    <property type="project" value="UniProtKB-EC"/>
</dbReference>
<dbReference type="GO" id="GO:0032357">
    <property type="term" value="F:oxidized purine DNA binding"/>
    <property type="evidence" value="ECO:0007669"/>
    <property type="project" value="TreeGrafter"/>
</dbReference>
<dbReference type="SUPFAM" id="SSF48150">
    <property type="entry name" value="DNA-glycosylase"/>
    <property type="match status" value="1"/>
</dbReference>
<evidence type="ECO:0000256" key="9">
    <source>
        <dbReference type="ARBA" id="ARBA00022801"/>
    </source>
</evidence>
<comment type="similarity">
    <text evidence="3 14">Belongs to the Nth/MutY family.</text>
</comment>
<keyword evidence="11" id="KW-0411">Iron-sulfur</keyword>
<dbReference type="SMART" id="SM00478">
    <property type="entry name" value="ENDO3c"/>
    <property type="match status" value="1"/>
</dbReference>
<dbReference type="Proteomes" id="UP000679691">
    <property type="component" value="Unassembled WGS sequence"/>
</dbReference>
<dbReference type="Gene3D" id="3.90.79.10">
    <property type="entry name" value="Nucleoside Triphosphate Pyrophosphohydrolase"/>
    <property type="match status" value="1"/>
</dbReference>
<dbReference type="GO" id="GO:0034039">
    <property type="term" value="F:8-oxo-7,8-dihydroguanine DNA N-glycosylase activity"/>
    <property type="evidence" value="ECO:0007669"/>
    <property type="project" value="TreeGrafter"/>
</dbReference>
<name>A0A8T4H9F3_9SPHI</name>
<evidence type="ECO:0000256" key="12">
    <source>
        <dbReference type="ARBA" id="ARBA00023204"/>
    </source>
</evidence>
<dbReference type="CDD" id="cd00056">
    <property type="entry name" value="ENDO3c"/>
    <property type="match status" value="1"/>
</dbReference>
<evidence type="ECO:0000256" key="4">
    <source>
        <dbReference type="ARBA" id="ARBA00012045"/>
    </source>
</evidence>
<accession>A0A8T4H9F3</accession>
<keyword evidence="17" id="KW-1185">Reference proteome</keyword>
<dbReference type="FunFam" id="1.10.340.30:FF:000002">
    <property type="entry name" value="Adenine DNA glycosylase"/>
    <property type="match status" value="1"/>
</dbReference>
<dbReference type="Gene3D" id="1.10.1670.10">
    <property type="entry name" value="Helix-hairpin-Helix base-excision DNA repair enzymes (C-terminal)"/>
    <property type="match status" value="1"/>
</dbReference>
<evidence type="ECO:0000256" key="5">
    <source>
        <dbReference type="ARBA" id="ARBA00022023"/>
    </source>
</evidence>
<dbReference type="Pfam" id="PF00633">
    <property type="entry name" value="HHH"/>
    <property type="match status" value="1"/>
</dbReference>
<dbReference type="EMBL" id="JAGKSB010000001">
    <property type="protein sequence ID" value="MBP3942107.1"/>
    <property type="molecule type" value="Genomic_DNA"/>
</dbReference>
<dbReference type="InterPro" id="IPR044298">
    <property type="entry name" value="MIG/MutY"/>
</dbReference>
<dbReference type="PANTHER" id="PTHR42944:SF1">
    <property type="entry name" value="ADENINE DNA GLYCOSYLASE"/>
    <property type="match status" value="1"/>
</dbReference>
<proteinExistence type="inferred from homology"/>
<comment type="caution">
    <text evidence="16">The sequence shown here is derived from an EMBL/GenBank/DDBJ whole genome shotgun (WGS) entry which is preliminary data.</text>
</comment>
<protein>
    <recommendedName>
        <fullName evidence="5 14">Adenine DNA glycosylase</fullName>
        <ecNumber evidence="4 14">3.2.2.31</ecNumber>
    </recommendedName>
</protein>
<keyword evidence="10 14" id="KW-0408">Iron</keyword>
<feature type="domain" description="HhH-GPD" evidence="15">
    <location>
        <begin position="35"/>
        <end position="186"/>
    </location>
</feature>